<dbReference type="InterPro" id="IPR012910">
    <property type="entry name" value="Plug_dom"/>
</dbReference>
<dbReference type="SUPFAM" id="SSF49452">
    <property type="entry name" value="Starch-binding domain-like"/>
    <property type="match status" value="1"/>
</dbReference>
<keyword evidence="4 7" id="KW-0812">Transmembrane</keyword>
<evidence type="ECO:0000256" key="3">
    <source>
        <dbReference type="ARBA" id="ARBA00022452"/>
    </source>
</evidence>
<dbReference type="RefSeq" id="WP_139516890.1">
    <property type="nucleotide sequence ID" value="NZ_CP040896.1"/>
</dbReference>
<gene>
    <name evidence="11" type="ORF">FHG12_17160</name>
</gene>
<keyword evidence="11" id="KW-0675">Receptor</keyword>
<evidence type="ECO:0000259" key="9">
    <source>
        <dbReference type="Pfam" id="PF07715"/>
    </source>
</evidence>
<dbReference type="Gene3D" id="2.40.170.20">
    <property type="entry name" value="TonB-dependent receptor, beta-barrel domain"/>
    <property type="match status" value="1"/>
</dbReference>
<evidence type="ECO:0000256" key="8">
    <source>
        <dbReference type="SAM" id="MobiDB-lite"/>
    </source>
</evidence>
<feature type="region of interest" description="Disordered" evidence="8">
    <location>
        <begin position="285"/>
        <end position="306"/>
    </location>
</feature>
<name>A0A5B8A4R6_9BACT</name>
<feature type="compositionally biased region" description="Polar residues" evidence="8">
    <location>
        <begin position="823"/>
        <end position="835"/>
    </location>
</feature>
<dbReference type="InterPro" id="IPR013784">
    <property type="entry name" value="Carb-bd-like_fold"/>
</dbReference>
<keyword evidence="12" id="KW-1185">Reference proteome</keyword>
<dbReference type="PROSITE" id="PS52016">
    <property type="entry name" value="TONB_DEPENDENT_REC_3"/>
    <property type="match status" value="1"/>
</dbReference>
<evidence type="ECO:0000256" key="6">
    <source>
        <dbReference type="ARBA" id="ARBA00023237"/>
    </source>
</evidence>
<sequence>MVKFISAYRSAVLLALLVGLFPLLVQAQTGAIRGTLLDAATNQPLPFANVVLLRTQDSSFVAGAQTSDNGVFSLVNVAVGSYSLRATALGYRTGRKPVAVTATAPDLQLGILRLRATATQLKDVVVQGERAVVQGNLDKKVVNVAKDLTAVGGTASDVLQNVPSVTVDQNGSVSLRGSSAVTIFIDGKPSGAAGGGRATSLDQIPASQIESVEVITNPSARYDAEGAAGIINIVLKKNRKDGLNGVATAGIGSKDKYNGSLNLNYHKGKANVFSTYDFRQDRRTGYGSLDQTTRGQVTRTGSNGLPQSTEQLLTLRQNRHGVNYNTSHALRVGVDYSFTPEQTLTFSVQPRYNEGHSWENIYSRQTRQLYGQVSPDSVGTNNRYNSTHSQNRSADITLDYRRTWAEHKGRELTASAIYTPLRGQSTLDSHLFYLDGGATPQQQQSFRNQLNQGSGQVDYVQPFGEKGRFETGAKSVWRRYDNDYRFTSSVPLRFDPSNRFLYQEYIQAAYATYGNASGHLSYQAGLRAEQTNTHGEQLSTGQQFRRSYLNIFPSAVLAYEMSEDQQVRLSYSKRVQRPDQGELNPFTDRSDPLNLNTGNPYLLPEYIHAVELGHQKFFGKNSSFTTTAFYNLETQTIKGYREVIADPLTGNQVTSNTRLNLGDETNYGLELVGATSLASFWKLNGTASAFRRIIKGSGPSSDINNSNFVYTSRLNTTITPVKKLDLQVSVNYRSPVVTAQGRRQTSFNTDFAAKYTVLHDRGSLSLRVSDMFNTLRFNFDAYGPGLDAVSRNKRESRIAFLSFSYQFGQQNADNANQRRRPQQGPSETNSANGFE</sequence>
<dbReference type="InterPro" id="IPR041700">
    <property type="entry name" value="OMP_b-brl_3"/>
</dbReference>
<dbReference type="InterPro" id="IPR036942">
    <property type="entry name" value="Beta-barrel_TonB_sf"/>
</dbReference>
<evidence type="ECO:0000313" key="12">
    <source>
        <dbReference type="Proteomes" id="UP000305398"/>
    </source>
</evidence>
<dbReference type="Proteomes" id="UP000305398">
    <property type="component" value="Chromosome"/>
</dbReference>
<feature type="compositionally biased region" description="Polar residues" evidence="8">
    <location>
        <begin position="289"/>
        <end position="306"/>
    </location>
</feature>
<dbReference type="Pfam" id="PF13620">
    <property type="entry name" value="CarboxypepD_reg"/>
    <property type="match status" value="1"/>
</dbReference>
<feature type="domain" description="TonB-dependent receptor plug" evidence="9">
    <location>
        <begin position="153"/>
        <end position="230"/>
    </location>
</feature>
<evidence type="ECO:0000313" key="11">
    <source>
        <dbReference type="EMBL" id="QDA61716.1"/>
    </source>
</evidence>
<comment type="similarity">
    <text evidence="7">Belongs to the TonB-dependent receptor family.</text>
</comment>
<dbReference type="EMBL" id="CP040896">
    <property type="protein sequence ID" value="QDA61716.1"/>
    <property type="molecule type" value="Genomic_DNA"/>
</dbReference>
<reference evidence="11 12" key="1">
    <citation type="submission" date="2019-06" db="EMBL/GenBank/DDBJ databases">
        <authorList>
            <person name="Srinivasan S."/>
        </authorList>
    </citation>
    <scope>NUCLEOTIDE SEQUENCE [LARGE SCALE GENOMIC DNA]</scope>
    <source>
        <strain evidence="11 12">17J68-5</strain>
    </source>
</reference>
<dbReference type="Gene3D" id="2.60.40.1120">
    <property type="entry name" value="Carboxypeptidase-like, regulatory domain"/>
    <property type="match status" value="1"/>
</dbReference>
<evidence type="ECO:0000259" key="10">
    <source>
        <dbReference type="Pfam" id="PF14905"/>
    </source>
</evidence>
<dbReference type="KEGG" id="hyj:FHG12_17160"/>
<dbReference type="GO" id="GO:0030246">
    <property type="term" value="F:carbohydrate binding"/>
    <property type="evidence" value="ECO:0007669"/>
    <property type="project" value="InterPro"/>
</dbReference>
<accession>A0A5B8A4R6</accession>
<dbReference type="GO" id="GO:0009279">
    <property type="term" value="C:cell outer membrane"/>
    <property type="evidence" value="ECO:0007669"/>
    <property type="project" value="UniProtKB-SubCell"/>
</dbReference>
<dbReference type="Pfam" id="PF14905">
    <property type="entry name" value="OMP_b-brl_3"/>
    <property type="match status" value="1"/>
</dbReference>
<dbReference type="Gene3D" id="2.170.130.10">
    <property type="entry name" value="TonB-dependent receptor, plug domain"/>
    <property type="match status" value="1"/>
</dbReference>
<dbReference type="AlphaFoldDB" id="A0A5B8A4R6"/>
<evidence type="ECO:0000256" key="1">
    <source>
        <dbReference type="ARBA" id="ARBA00004571"/>
    </source>
</evidence>
<dbReference type="SUPFAM" id="SSF56935">
    <property type="entry name" value="Porins"/>
    <property type="match status" value="1"/>
</dbReference>
<feature type="region of interest" description="Disordered" evidence="8">
    <location>
        <begin position="812"/>
        <end position="835"/>
    </location>
</feature>
<evidence type="ECO:0000256" key="5">
    <source>
        <dbReference type="ARBA" id="ARBA00023136"/>
    </source>
</evidence>
<evidence type="ECO:0000256" key="4">
    <source>
        <dbReference type="ARBA" id="ARBA00022692"/>
    </source>
</evidence>
<keyword evidence="5 7" id="KW-0472">Membrane</keyword>
<dbReference type="PANTHER" id="PTHR40980:SF4">
    <property type="entry name" value="TONB-DEPENDENT RECEPTOR-LIKE BETA-BARREL DOMAIN-CONTAINING PROTEIN"/>
    <property type="match status" value="1"/>
</dbReference>
<dbReference type="OrthoDB" id="905812at2"/>
<keyword evidence="3 7" id="KW-1134">Transmembrane beta strand</keyword>
<dbReference type="InterPro" id="IPR037066">
    <property type="entry name" value="Plug_dom_sf"/>
</dbReference>
<proteinExistence type="inferred from homology"/>
<evidence type="ECO:0000256" key="2">
    <source>
        <dbReference type="ARBA" id="ARBA00022448"/>
    </source>
</evidence>
<dbReference type="InterPro" id="IPR039426">
    <property type="entry name" value="TonB-dep_rcpt-like"/>
</dbReference>
<dbReference type="Pfam" id="PF07715">
    <property type="entry name" value="Plug"/>
    <property type="match status" value="1"/>
</dbReference>
<organism evidence="11 12">
    <name type="scientific">Hymenobacter jejuensis</name>
    <dbReference type="NCBI Taxonomy" id="2502781"/>
    <lineage>
        <taxon>Bacteria</taxon>
        <taxon>Pseudomonadati</taxon>
        <taxon>Bacteroidota</taxon>
        <taxon>Cytophagia</taxon>
        <taxon>Cytophagales</taxon>
        <taxon>Hymenobacteraceae</taxon>
        <taxon>Hymenobacter</taxon>
    </lineage>
</organism>
<protein>
    <submittedName>
        <fullName evidence="11">TonB-dependent receptor</fullName>
    </submittedName>
</protein>
<keyword evidence="6 7" id="KW-0998">Cell outer membrane</keyword>
<dbReference type="PANTHER" id="PTHR40980">
    <property type="entry name" value="PLUG DOMAIN-CONTAINING PROTEIN"/>
    <property type="match status" value="1"/>
</dbReference>
<evidence type="ECO:0000256" key="7">
    <source>
        <dbReference type="PROSITE-ProRule" id="PRU01360"/>
    </source>
</evidence>
<feature type="domain" description="Outer membrane protein beta-barrel" evidence="10">
    <location>
        <begin position="407"/>
        <end position="805"/>
    </location>
</feature>
<comment type="subcellular location">
    <subcellularLocation>
        <location evidence="1 7">Cell outer membrane</location>
        <topology evidence="1 7">Multi-pass membrane protein</topology>
    </subcellularLocation>
</comment>
<keyword evidence="2 7" id="KW-0813">Transport</keyword>